<reference evidence="1" key="1">
    <citation type="submission" date="2021-12" db="EMBL/GenBank/DDBJ databases">
        <title>Enterovibrio ZSDZ35 sp. nov. and Enterovibrio ZSDZ42 sp. nov., isolated from coastal seawater in Qingdao.</title>
        <authorList>
            <person name="Zhang P."/>
        </authorList>
    </citation>
    <scope>NUCLEOTIDE SEQUENCE</scope>
    <source>
        <strain evidence="1">ZSDZ42</strain>
    </source>
</reference>
<dbReference type="SUPFAM" id="SSF54909">
    <property type="entry name" value="Dimeric alpha+beta barrel"/>
    <property type="match status" value="1"/>
</dbReference>
<comment type="caution">
    <text evidence="1">The sequence shown here is derived from an EMBL/GenBank/DDBJ whole genome shotgun (WGS) entry which is preliminary data.</text>
</comment>
<name>A0ABT5R3B4_9GAMM</name>
<organism evidence="1 2">
    <name type="scientific">Enterovibrio gelatinilyticus</name>
    <dbReference type="NCBI Taxonomy" id="2899819"/>
    <lineage>
        <taxon>Bacteria</taxon>
        <taxon>Pseudomonadati</taxon>
        <taxon>Pseudomonadota</taxon>
        <taxon>Gammaproteobacteria</taxon>
        <taxon>Vibrionales</taxon>
        <taxon>Vibrionaceae</taxon>
        <taxon>Enterovibrio</taxon>
    </lineage>
</organism>
<dbReference type="Proteomes" id="UP001149400">
    <property type="component" value="Unassembled WGS sequence"/>
</dbReference>
<keyword evidence="2" id="KW-1185">Reference proteome</keyword>
<dbReference type="EMBL" id="JAJUBC010000013">
    <property type="protein sequence ID" value="MDD1794007.1"/>
    <property type="molecule type" value="Genomic_DNA"/>
</dbReference>
<proteinExistence type="predicted"/>
<dbReference type="InterPro" id="IPR011008">
    <property type="entry name" value="Dimeric_a/b-barrel"/>
</dbReference>
<evidence type="ECO:0000313" key="1">
    <source>
        <dbReference type="EMBL" id="MDD1794007.1"/>
    </source>
</evidence>
<dbReference type="RefSeq" id="WP_274164851.1">
    <property type="nucleotide sequence ID" value="NZ_JAJUBC010000013.1"/>
</dbReference>
<dbReference type="InterPro" id="IPR009874">
    <property type="entry name" value="DUF1428"/>
</dbReference>
<dbReference type="Pfam" id="PF07237">
    <property type="entry name" value="DUF1428"/>
    <property type="match status" value="1"/>
</dbReference>
<evidence type="ECO:0000313" key="2">
    <source>
        <dbReference type="Proteomes" id="UP001149400"/>
    </source>
</evidence>
<sequence length="111" mass="12635">MLYVDGLITALPVTNKEIYRRLVTSVIPLMRTYGALNVVHCADESVAQSRSNHRLAASVVLFSWIVWPSREVRDQGMEKMLSDPRFDDVMNPASFDGERIDLDDSLFPQLH</sequence>
<gene>
    <name evidence="1" type="ORF">LRP50_12770</name>
</gene>
<dbReference type="Gene3D" id="3.30.70.100">
    <property type="match status" value="1"/>
</dbReference>
<protein>
    <submittedName>
        <fullName evidence="1">DUF1428 domain-containing protein</fullName>
    </submittedName>
</protein>
<accession>A0ABT5R3B4</accession>